<gene>
    <name evidence="1" type="ORF">pdam_00024246</name>
</gene>
<protein>
    <submittedName>
        <fullName evidence="1">Uncharacterized protein</fullName>
    </submittedName>
</protein>
<keyword evidence="2" id="KW-1185">Reference proteome</keyword>
<comment type="caution">
    <text evidence="1">The sequence shown here is derived from an EMBL/GenBank/DDBJ whole genome shotgun (WGS) entry which is preliminary data.</text>
</comment>
<sequence length="111" mass="12305">MSPALKSEQKEAISAQPETLGVGSYKGNYKGKPFSIVVLYPLQRIGYDQVVEASLIGLTLVTPTDCRMEDIESGKYILVFASAKNALVKPLFSLLKKKPHHFTRVCWFASN</sequence>
<reference evidence="1 2" key="1">
    <citation type="journal article" date="2018" name="Sci. Rep.">
        <title>Comparative analysis of the Pocillopora damicornis genome highlights role of immune system in coral evolution.</title>
        <authorList>
            <person name="Cunning R."/>
            <person name="Bay R.A."/>
            <person name="Gillette P."/>
            <person name="Baker A.C."/>
            <person name="Traylor-Knowles N."/>
        </authorList>
    </citation>
    <scope>NUCLEOTIDE SEQUENCE [LARGE SCALE GENOMIC DNA]</scope>
    <source>
        <strain evidence="1">RSMAS</strain>
        <tissue evidence="1">Whole animal</tissue>
    </source>
</reference>
<evidence type="ECO:0000313" key="1">
    <source>
        <dbReference type="EMBL" id="RMX49062.1"/>
    </source>
</evidence>
<organism evidence="1 2">
    <name type="scientific">Pocillopora damicornis</name>
    <name type="common">Cauliflower coral</name>
    <name type="synonym">Millepora damicornis</name>
    <dbReference type="NCBI Taxonomy" id="46731"/>
    <lineage>
        <taxon>Eukaryota</taxon>
        <taxon>Metazoa</taxon>
        <taxon>Cnidaria</taxon>
        <taxon>Anthozoa</taxon>
        <taxon>Hexacorallia</taxon>
        <taxon>Scleractinia</taxon>
        <taxon>Astrocoeniina</taxon>
        <taxon>Pocilloporidae</taxon>
        <taxon>Pocillopora</taxon>
    </lineage>
</organism>
<dbReference type="EMBL" id="RCHS01002181">
    <property type="protein sequence ID" value="RMX49062.1"/>
    <property type="molecule type" value="Genomic_DNA"/>
</dbReference>
<proteinExistence type="predicted"/>
<name>A0A3M6U5U9_POCDA</name>
<dbReference type="AlphaFoldDB" id="A0A3M6U5U9"/>
<dbReference type="Proteomes" id="UP000275408">
    <property type="component" value="Unassembled WGS sequence"/>
</dbReference>
<accession>A0A3M6U5U9</accession>
<evidence type="ECO:0000313" key="2">
    <source>
        <dbReference type="Proteomes" id="UP000275408"/>
    </source>
</evidence>